<accession>A0A379C765</accession>
<keyword evidence="1" id="KW-0732">Signal</keyword>
<evidence type="ECO:0000313" key="2">
    <source>
        <dbReference type="EMBL" id="SUB58061.1"/>
    </source>
</evidence>
<evidence type="ECO:0000313" key="3">
    <source>
        <dbReference type="Proteomes" id="UP000255417"/>
    </source>
</evidence>
<reference evidence="2 3" key="1">
    <citation type="submission" date="2018-06" db="EMBL/GenBank/DDBJ databases">
        <authorList>
            <consortium name="Pathogen Informatics"/>
            <person name="Doyle S."/>
        </authorList>
    </citation>
    <scope>NUCLEOTIDE SEQUENCE [LARGE SCALE GENOMIC DNA]</scope>
    <source>
        <strain evidence="2 3">NCTC12872</strain>
    </source>
</reference>
<feature type="signal peptide" evidence="1">
    <location>
        <begin position="1"/>
        <end position="25"/>
    </location>
</feature>
<dbReference type="AlphaFoldDB" id="A0A379C765"/>
<sequence>MKFFSKLFSILFLSFLLSGCLVVSAVDLAASAALTTAKIAVKTTGAVADAVIPDSDDEEEDK</sequence>
<gene>
    <name evidence="2" type="ORF">NCTC12872_00004</name>
</gene>
<proteinExistence type="predicted"/>
<dbReference type="NCBIfam" id="NF038104">
    <property type="entry name" value="lipo_NF038104"/>
    <property type="match status" value="1"/>
</dbReference>
<dbReference type="PROSITE" id="PS51257">
    <property type="entry name" value="PROKAR_LIPOPROTEIN"/>
    <property type="match status" value="1"/>
</dbReference>
<protein>
    <recommendedName>
        <fullName evidence="4">Lipoprotein</fullName>
    </recommendedName>
</protein>
<dbReference type="Proteomes" id="UP000255417">
    <property type="component" value="Unassembled WGS sequence"/>
</dbReference>
<keyword evidence="3" id="KW-1185">Reference proteome</keyword>
<organism evidence="2 3">
    <name type="scientific">Phocoenobacter uteri</name>
    <dbReference type="NCBI Taxonomy" id="146806"/>
    <lineage>
        <taxon>Bacteria</taxon>
        <taxon>Pseudomonadati</taxon>
        <taxon>Pseudomonadota</taxon>
        <taxon>Gammaproteobacteria</taxon>
        <taxon>Pasteurellales</taxon>
        <taxon>Pasteurellaceae</taxon>
        <taxon>Phocoenobacter</taxon>
    </lineage>
</organism>
<evidence type="ECO:0000256" key="1">
    <source>
        <dbReference type="SAM" id="SignalP"/>
    </source>
</evidence>
<dbReference type="RefSeq" id="WP_115314489.1">
    <property type="nucleotide sequence ID" value="NZ_LWIF01000001.1"/>
</dbReference>
<feature type="chain" id="PRO_5016871722" description="Lipoprotein" evidence="1">
    <location>
        <begin position="26"/>
        <end position="62"/>
    </location>
</feature>
<dbReference type="EMBL" id="UGTA01000001">
    <property type="protein sequence ID" value="SUB58061.1"/>
    <property type="molecule type" value="Genomic_DNA"/>
</dbReference>
<name>A0A379C765_9PAST</name>
<evidence type="ECO:0008006" key="4">
    <source>
        <dbReference type="Google" id="ProtNLM"/>
    </source>
</evidence>